<dbReference type="FunFam" id="1.25.40.10:FF:001093">
    <property type="entry name" value="Pentatricopeptide repeat-containing protein At2g34400"/>
    <property type="match status" value="1"/>
</dbReference>
<dbReference type="SUPFAM" id="SSF48452">
    <property type="entry name" value="TPR-like"/>
    <property type="match status" value="1"/>
</dbReference>
<dbReference type="GO" id="GO:0003723">
    <property type="term" value="F:RNA binding"/>
    <property type="evidence" value="ECO:0007669"/>
    <property type="project" value="InterPro"/>
</dbReference>
<evidence type="ECO:0000313" key="4">
    <source>
        <dbReference type="Proteomes" id="UP001237642"/>
    </source>
</evidence>
<dbReference type="FunFam" id="1.25.40.10:FF:000073">
    <property type="entry name" value="Pentatricopeptide repeat-containing protein chloroplastic"/>
    <property type="match status" value="1"/>
</dbReference>
<comment type="caution">
    <text evidence="3">The sequence shown here is derived from an EMBL/GenBank/DDBJ whole genome shotgun (WGS) entry which is preliminary data.</text>
</comment>
<keyword evidence="1" id="KW-0677">Repeat</keyword>
<dbReference type="PANTHER" id="PTHR47926:SF518">
    <property type="entry name" value="(WILD MALAYSIAN BANANA) HYPOTHETICAL PROTEIN"/>
    <property type="match status" value="1"/>
</dbReference>
<dbReference type="InterPro" id="IPR046960">
    <property type="entry name" value="PPR_At4g14850-like_plant"/>
</dbReference>
<dbReference type="PANTHER" id="PTHR47926">
    <property type="entry name" value="PENTATRICOPEPTIDE REPEAT-CONTAINING PROTEIN"/>
    <property type="match status" value="1"/>
</dbReference>
<dbReference type="Proteomes" id="UP001237642">
    <property type="component" value="Unassembled WGS sequence"/>
</dbReference>
<gene>
    <name evidence="3" type="ORF">POM88_014405</name>
</gene>
<dbReference type="InterPro" id="IPR011990">
    <property type="entry name" value="TPR-like_helical_dom_sf"/>
</dbReference>
<reference evidence="3" key="2">
    <citation type="submission" date="2023-05" db="EMBL/GenBank/DDBJ databases">
        <authorList>
            <person name="Schelkunov M.I."/>
        </authorList>
    </citation>
    <scope>NUCLEOTIDE SEQUENCE</scope>
    <source>
        <strain evidence="3">Hsosn_3</strain>
        <tissue evidence="3">Leaf</tissue>
    </source>
</reference>
<dbReference type="InterPro" id="IPR002885">
    <property type="entry name" value="PPR_rpt"/>
</dbReference>
<feature type="repeat" description="PPR" evidence="2">
    <location>
        <begin position="300"/>
        <end position="334"/>
    </location>
</feature>
<evidence type="ECO:0000256" key="1">
    <source>
        <dbReference type="ARBA" id="ARBA00022737"/>
    </source>
</evidence>
<keyword evidence="4" id="KW-1185">Reference proteome</keyword>
<evidence type="ECO:0000256" key="2">
    <source>
        <dbReference type="PROSITE-ProRule" id="PRU00708"/>
    </source>
</evidence>
<feature type="repeat" description="PPR" evidence="2">
    <location>
        <begin position="199"/>
        <end position="233"/>
    </location>
</feature>
<evidence type="ECO:0000313" key="3">
    <source>
        <dbReference type="EMBL" id="KAK1395349.1"/>
    </source>
</evidence>
<proteinExistence type="predicted"/>
<dbReference type="GO" id="GO:0009451">
    <property type="term" value="P:RNA modification"/>
    <property type="evidence" value="ECO:0007669"/>
    <property type="project" value="InterPro"/>
</dbReference>
<dbReference type="AlphaFoldDB" id="A0AAD8J0C0"/>
<dbReference type="Pfam" id="PF20431">
    <property type="entry name" value="E_motif"/>
    <property type="match status" value="1"/>
</dbReference>
<organism evidence="3 4">
    <name type="scientific">Heracleum sosnowskyi</name>
    <dbReference type="NCBI Taxonomy" id="360622"/>
    <lineage>
        <taxon>Eukaryota</taxon>
        <taxon>Viridiplantae</taxon>
        <taxon>Streptophyta</taxon>
        <taxon>Embryophyta</taxon>
        <taxon>Tracheophyta</taxon>
        <taxon>Spermatophyta</taxon>
        <taxon>Magnoliopsida</taxon>
        <taxon>eudicotyledons</taxon>
        <taxon>Gunneridae</taxon>
        <taxon>Pentapetalae</taxon>
        <taxon>asterids</taxon>
        <taxon>campanulids</taxon>
        <taxon>Apiales</taxon>
        <taxon>Apiaceae</taxon>
        <taxon>Apioideae</taxon>
        <taxon>apioid superclade</taxon>
        <taxon>Tordylieae</taxon>
        <taxon>Tordyliinae</taxon>
        <taxon>Heracleum</taxon>
    </lineage>
</organism>
<accession>A0AAD8J0C0</accession>
<feature type="repeat" description="PPR" evidence="2">
    <location>
        <begin position="98"/>
        <end position="132"/>
    </location>
</feature>
<dbReference type="EMBL" id="JAUIZM010000003">
    <property type="protein sequence ID" value="KAK1395349.1"/>
    <property type="molecule type" value="Genomic_DNA"/>
</dbReference>
<protein>
    <submittedName>
        <fullName evidence="3">Pentatricopeptide repeat-containing protein</fullName>
    </submittedName>
</protein>
<reference evidence="3" key="1">
    <citation type="submission" date="2023-02" db="EMBL/GenBank/DDBJ databases">
        <title>Genome of toxic invasive species Heracleum sosnowskyi carries increased number of genes despite the absence of recent whole-genome duplications.</title>
        <authorList>
            <person name="Schelkunov M."/>
            <person name="Shtratnikova V."/>
            <person name="Makarenko M."/>
            <person name="Klepikova A."/>
            <person name="Omelchenko D."/>
            <person name="Novikova G."/>
            <person name="Obukhova E."/>
            <person name="Bogdanov V."/>
            <person name="Penin A."/>
            <person name="Logacheva M."/>
        </authorList>
    </citation>
    <scope>NUCLEOTIDE SEQUENCE</scope>
    <source>
        <strain evidence="3">Hsosn_3</strain>
        <tissue evidence="3">Leaf</tissue>
    </source>
</reference>
<dbReference type="Gene3D" id="1.25.40.10">
    <property type="entry name" value="Tetratricopeptide repeat domain"/>
    <property type="match status" value="4"/>
</dbReference>
<dbReference type="Pfam" id="PF01535">
    <property type="entry name" value="PPR"/>
    <property type="match status" value="1"/>
</dbReference>
<dbReference type="Pfam" id="PF13041">
    <property type="entry name" value="PPR_2"/>
    <property type="match status" value="3"/>
</dbReference>
<dbReference type="NCBIfam" id="TIGR00756">
    <property type="entry name" value="PPR"/>
    <property type="match status" value="4"/>
</dbReference>
<sequence>MRSFGVSPDHNMFPSVLKSCAFLKDLRVGECVHGCIVRFGMEFDVFTGNALMNMYSKLGGYHVFDERSERGGISRNGGGLGFVIDGVRKVFEMMPVRDIVSWNTVIAGYARNGMCDEGLRMIRDMGNAGLKPDVFTLSSVLPVFAEYVDVLRGKEIHGYVIRHGFCEDVFIGSSLIDMYANCTRTRDAYRVFCLLPYRDYVSWNSVIAGCVQNGLFDEGLNLFRQMVIAGIKPVEVSFSSIIPACAHLTTLLLGRQLHGYIVRGGFDKNVFIASSLVDMYAKCGNIRISRWIFDDIEKPDMVTWTAMIMGYALHGHPRDAISSFERMILDGVKPNDVVFLAVFTACSHGGMVDEALKYFNSMTQYYGISPCLEHYAAMSDLLARAGKLEEAYRFISNMQIKQTGSIWSTLLAACRSSNNIELAEKISKKIVALDPENLCVYVLLSSTYSASERWGDAANLHSKMRNKGLKKKAASSWIEVGKEVHAFVAGDNSHPSYNEISDAHDVLLTQMELEGYVPDTS</sequence>
<dbReference type="InterPro" id="IPR046848">
    <property type="entry name" value="E_motif"/>
</dbReference>
<name>A0AAD8J0C0_9APIA</name>
<dbReference type="PROSITE" id="PS51375">
    <property type="entry name" value="PPR"/>
    <property type="match status" value="3"/>
</dbReference>